<comment type="caution">
    <text evidence="1">The sequence shown here is derived from an EMBL/GenBank/DDBJ whole genome shotgun (WGS) entry which is preliminary data.</text>
</comment>
<gene>
    <name evidence="1" type="ORF">KB449_23240</name>
</gene>
<evidence type="ECO:0008006" key="3">
    <source>
        <dbReference type="Google" id="ProtNLM"/>
    </source>
</evidence>
<keyword evidence="2" id="KW-1185">Reference proteome</keyword>
<proteinExistence type="predicted"/>
<protein>
    <recommendedName>
        <fullName evidence="3">CHAT domain-containing protein</fullName>
    </recommendedName>
</protein>
<dbReference type="EMBL" id="JAGRPV010000001">
    <property type="protein sequence ID" value="MDI4647885.1"/>
    <property type="molecule type" value="Genomic_DNA"/>
</dbReference>
<sequence>MKIIHFFPRSLGIRFLNSFKQFLQESYGYAYIFHDKSEGLVSELVNRHNETDIVIFTAHGTEDSIIGEMVKGEEVSLREDKLSNLKHSFVFSFSCSTGALGERLCLNCNVLSYIGFNDIINLSVKSEDNAFKQELTKVLKLIYSSALQISFDTFIKRSYDVGQFSRLISLNLKRSFSTVLAMNSNQLSTYFSISAVTSSNPAFIKKLHSDLLTTIDSVRSRIVVHGEKGFIPWFFIEDDEAKNREIILKLENVSFSSQNEYYRFFILAWLYLRIGQSKNSIRAFNKSHKLFPDFEPLKLFPFSSEDFEQLYSETEAG</sequence>
<dbReference type="RefSeq" id="WP_282910626.1">
    <property type="nucleotide sequence ID" value="NZ_JAGRPV010000001.1"/>
</dbReference>
<evidence type="ECO:0000313" key="1">
    <source>
        <dbReference type="EMBL" id="MDI4647885.1"/>
    </source>
</evidence>
<name>A0ABT6TMA9_9BACL</name>
<dbReference type="Proteomes" id="UP001161691">
    <property type="component" value="Unassembled WGS sequence"/>
</dbReference>
<accession>A0ABT6TMA9</accession>
<evidence type="ECO:0000313" key="2">
    <source>
        <dbReference type="Proteomes" id="UP001161691"/>
    </source>
</evidence>
<reference evidence="1" key="1">
    <citation type="submission" date="2023-04" db="EMBL/GenBank/DDBJ databases">
        <title>Comparative genomic analysis of Cohnella hashimotonis sp. nov., isolated from the International Space Station.</title>
        <authorList>
            <person name="Venkateswaran K."/>
            <person name="Simpson A."/>
        </authorList>
    </citation>
    <scope>NUCLEOTIDE SEQUENCE</scope>
    <source>
        <strain evidence="1">F6_2S_P_1</strain>
    </source>
</reference>
<organism evidence="1 2">
    <name type="scientific">Cohnella hashimotonis</name>
    <dbReference type="NCBI Taxonomy" id="2826895"/>
    <lineage>
        <taxon>Bacteria</taxon>
        <taxon>Bacillati</taxon>
        <taxon>Bacillota</taxon>
        <taxon>Bacilli</taxon>
        <taxon>Bacillales</taxon>
        <taxon>Paenibacillaceae</taxon>
        <taxon>Cohnella</taxon>
    </lineage>
</organism>